<accession>A0AAT9FN94</accession>
<dbReference type="KEGG" id="osu:NT6N_24220"/>
<proteinExistence type="predicted"/>
<sequence>MKYIITILGAILVFGCGKKTNNENGRMKIDVTDVGALCTVNSGDGDYGVIKVLARDDQTIHIRLYMNKWSERPSSVESSELSLGSINDPGGFGIGHLPISISEYKSWAPVVIRQEDVLDDELEGYNMWKDAGGGSF</sequence>
<dbReference type="EMBL" id="AP026866">
    <property type="protein sequence ID" value="BDS07382.1"/>
    <property type="molecule type" value="Genomic_DNA"/>
</dbReference>
<organism evidence="1">
    <name type="scientific">Oceaniferula spumae</name>
    <dbReference type="NCBI Taxonomy" id="2979115"/>
    <lineage>
        <taxon>Bacteria</taxon>
        <taxon>Pseudomonadati</taxon>
        <taxon>Verrucomicrobiota</taxon>
        <taxon>Verrucomicrobiia</taxon>
        <taxon>Verrucomicrobiales</taxon>
        <taxon>Verrucomicrobiaceae</taxon>
        <taxon>Oceaniferula</taxon>
    </lineage>
</organism>
<evidence type="ECO:0000313" key="1">
    <source>
        <dbReference type="EMBL" id="BDS07382.1"/>
    </source>
</evidence>
<dbReference type="PROSITE" id="PS51257">
    <property type="entry name" value="PROKAR_LIPOPROTEIN"/>
    <property type="match status" value="1"/>
</dbReference>
<name>A0AAT9FN94_9BACT</name>
<gene>
    <name evidence="1" type="ORF">NT6N_24220</name>
</gene>
<dbReference type="AlphaFoldDB" id="A0AAT9FN94"/>
<protein>
    <submittedName>
        <fullName evidence="1">Uncharacterized protein</fullName>
    </submittedName>
</protein>
<reference evidence="1" key="1">
    <citation type="submission" date="2024-07" db="EMBL/GenBank/DDBJ databases">
        <title>Complete genome sequence of Verrucomicrobiaceae bacterium NT6N.</title>
        <authorList>
            <person name="Huang C."/>
            <person name="Takami H."/>
            <person name="Hamasaki K."/>
        </authorList>
    </citation>
    <scope>NUCLEOTIDE SEQUENCE</scope>
    <source>
        <strain evidence="1">NT6N</strain>
    </source>
</reference>